<dbReference type="GO" id="GO:0019509">
    <property type="term" value="P:L-methionine salvage from methylthioadenosine"/>
    <property type="evidence" value="ECO:0007669"/>
    <property type="project" value="InterPro"/>
</dbReference>
<dbReference type="InterPro" id="IPR036412">
    <property type="entry name" value="HAD-like_sf"/>
</dbReference>
<dbReference type="WBParaSite" id="Pan_g12982.t1">
    <property type="protein sequence ID" value="Pan_g12982.t1"/>
    <property type="gene ID" value="Pan_g12982"/>
</dbReference>
<dbReference type="SFLD" id="SFLDG01129">
    <property type="entry name" value="C1.5:_HAD__Beta-PGM__Phosphata"/>
    <property type="match status" value="1"/>
</dbReference>
<proteinExistence type="inferred from homology"/>
<dbReference type="Gene3D" id="1.10.720.60">
    <property type="match status" value="1"/>
</dbReference>
<name>A0A7E4UV74_PANRE</name>
<dbReference type="InterPro" id="IPR023943">
    <property type="entry name" value="Enolase-ppase_E1"/>
</dbReference>
<evidence type="ECO:0000313" key="5">
    <source>
        <dbReference type="WBParaSite" id="Pan_g12982.t1"/>
    </source>
</evidence>
<evidence type="ECO:0000256" key="2">
    <source>
        <dbReference type="ARBA" id="ARBA00022801"/>
    </source>
</evidence>
<evidence type="ECO:0000256" key="3">
    <source>
        <dbReference type="ARBA" id="ARBA00023167"/>
    </source>
</evidence>
<dbReference type="SFLD" id="SFLDF00044">
    <property type="entry name" value="enolase-phosphatase"/>
    <property type="match status" value="1"/>
</dbReference>
<dbReference type="SFLD" id="SFLDG01133">
    <property type="entry name" value="C1.5.4:_Enolase-phosphatase_Li"/>
    <property type="match status" value="1"/>
</dbReference>
<dbReference type="FunFam" id="3.40.50.1000:FF:000079">
    <property type="entry name" value="Enolase-phosphatase E1"/>
    <property type="match status" value="1"/>
</dbReference>
<evidence type="ECO:0000313" key="4">
    <source>
        <dbReference type="Proteomes" id="UP000492821"/>
    </source>
</evidence>
<protein>
    <submittedName>
        <fullName evidence="5">Enolase-phosphatase E1</fullName>
    </submittedName>
</protein>
<dbReference type="Proteomes" id="UP000492821">
    <property type="component" value="Unassembled WGS sequence"/>
</dbReference>
<dbReference type="NCBIfam" id="TIGR01549">
    <property type="entry name" value="HAD-SF-IA-v1"/>
    <property type="match status" value="1"/>
</dbReference>
<dbReference type="NCBIfam" id="TIGR01691">
    <property type="entry name" value="enolase-ppase"/>
    <property type="match status" value="1"/>
</dbReference>
<organism evidence="4 5">
    <name type="scientific">Panagrellus redivivus</name>
    <name type="common">Microworm</name>
    <dbReference type="NCBI Taxonomy" id="6233"/>
    <lineage>
        <taxon>Eukaryota</taxon>
        <taxon>Metazoa</taxon>
        <taxon>Ecdysozoa</taxon>
        <taxon>Nematoda</taxon>
        <taxon>Chromadorea</taxon>
        <taxon>Rhabditida</taxon>
        <taxon>Tylenchina</taxon>
        <taxon>Panagrolaimomorpha</taxon>
        <taxon>Panagrolaimoidea</taxon>
        <taxon>Panagrolaimidae</taxon>
        <taxon>Panagrellus</taxon>
    </lineage>
</organism>
<dbReference type="AlphaFoldDB" id="A0A7E4UV74"/>
<keyword evidence="3" id="KW-0486">Methionine biosynthesis</keyword>
<dbReference type="PANTHER" id="PTHR20371">
    <property type="entry name" value="ENOLASE-PHOSPHATASE E1"/>
    <property type="match status" value="1"/>
</dbReference>
<dbReference type="GO" id="GO:0000287">
    <property type="term" value="F:magnesium ion binding"/>
    <property type="evidence" value="ECO:0007669"/>
    <property type="project" value="InterPro"/>
</dbReference>
<keyword evidence="4" id="KW-1185">Reference proteome</keyword>
<sequence length="249" mass="27908">MGKDVAPTWKALVIDIEGTVTSISFVKDVLFPYANENVVPFLKSNHNTESLKKVMEDLRTLSNTEAEIDSDISPVANLTDWETIANNIKVWIRKDKKLTPLKELQGIMWEQAYVSGDIKGHIYHDVIEALETMNRYHVPIYVYSSGSVHAQKLLFGHTEYGDLTPLLSGYFDTKIGHKTQAASYTKISNEINIPPADILFLTDVEKEAYAAKEAGVKVHLVVREGNAKLSEKAEQDFVLINGLQKLICD</sequence>
<dbReference type="CDD" id="cd01629">
    <property type="entry name" value="HAD_EP"/>
    <property type="match status" value="1"/>
</dbReference>
<dbReference type="SFLD" id="SFLDS00003">
    <property type="entry name" value="Haloacid_Dehalogenase"/>
    <property type="match status" value="1"/>
</dbReference>
<dbReference type="GO" id="GO:0043874">
    <property type="term" value="F:acireductone synthase activity"/>
    <property type="evidence" value="ECO:0007669"/>
    <property type="project" value="InterPro"/>
</dbReference>
<accession>A0A7E4UV74</accession>
<reference evidence="5" key="2">
    <citation type="submission" date="2020-10" db="UniProtKB">
        <authorList>
            <consortium name="WormBaseParasite"/>
        </authorList>
    </citation>
    <scope>IDENTIFICATION</scope>
</reference>
<evidence type="ECO:0000256" key="1">
    <source>
        <dbReference type="ARBA" id="ARBA00022605"/>
    </source>
</evidence>
<dbReference type="Pfam" id="PF00702">
    <property type="entry name" value="Hydrolase"/>
    <property type="match status" value="1"/>
</dbReference>
<dbReference type="InterPro" id="IPR006439">
    <property type="entry name" value="HAD-SF_hydro_IA"/>
</dbReference>
<dbReference type="Gene3D" id="3.40.50.1000">
    <property type="entry name" value="HAD superfamily/HAD-like"/>
    <property type="match status" value="1"/>
</dbReference>
<dbReference type="HAMAP" id="MF_01681">
    <property type="entry name" value="Salvage_MtnC"/>
    <property type="match status" value="1"/>
</dbReference>
<dbReference type="InterPro" id="IPR023214">
    <property type="entry name" value="HAD_sf"/>
</dbReference>
<dbReference type="PANTHER" id="PTHR20371:SF1">
    <property type="entry name" value="ENOLASE-PHOSPHATASE E1"/>
    <property type="match status" value="1"/>
</dbReference>
<reference evidence="4" key="1">
    <citation type="journal article" date="2013" name="Genetics">
        <title>The draft genome and transcriptome of Panagrellus redivivus are shaped by the harsh demands of a free-living lifestyle.</title>
        <authorList>
            <person name="Srinivasan J."/>
            <person name="Dillman A.R."/>
            <person name="Macchietto M.G."/>
            <person name="Heikkinen L."/>
            <person name="Lakso M."/>
            <person name="Fracchia K.M."/>
            <person name="Antoshechkin I."/>
            <person name="Mortazavi A."/>
            <person name="Wong G."/>
            <person name="Sternberg P.W."/>
        </authorList>
    </citation>
    <scope>NUCLEOTIDE SEQUENCE [LARGE SCALE GENOMIC DNA]</scope>
    <source>
        <strain evidence="4">MT8872</strain>
    </source>
</reference>
<keyword evidence="2" id="KW-0378">Hydrolase</keyword>
<dbReference type="SUPFAM" id="SSF56784">
    <property type="entry name" value="HAD-like"/>
    <property type="match status" value="1"/>
</dbReference>
<keyword evidence="1" id="KW-0028">Amino-acid biosynthesis</keyword>